<reference evidence="1" key="1">
    <citation type="submission" date="2023-04" db="EMBL/GenBank/DDBJ databases">
        <title>Complete genome sequence of Halomonas alkaliantarctica MSP3 isolated from marine sediment, Jeju Island.</title>
        <authorList>
            <person name="Park S.-J."/>
        </authorList>
    </citation>
    <scope>NUCLEOTIDE SEQUENCE</scope>
    <source>
        <strain evidence="1">MSP3</strain>
    </source>
</reference>
<gene>
    <name evidence="1" type="ORF">QEN58_04925</name>
</gene>
<dbReference type="EMBL" id="CP122961">
    <property type="protein sequence ID" value="WGI27330.1"/>
    <property type="molecule type" value="Genomic_DNA"/>
</dbReference>
<accession>A0ABY8LSC9</accession>
<evidence type="ECO:0000313" key="2">
    <source>
        <dbReference type="Proteomes" id="UP001179830"/>
    </source>
</evidence>
<evidence type="ECO:0000313" key="1">
    <source>
        <dbReference type="EMBL" id="WGI27330.1"/>
    </source>
</evidence>
<sequence length="40" mass="4493">MPHYKARMGWMILWYSSFGSAFNEDVGATTLVGEDIAIIN</sequence>
<proteinExistence type="predicted"/>
<dbReference type="Proteomes" id="UP001179830">
    <property type="component" value="Chromosome"/>
</dbReference>
<name>A0ABY8LSC9_9GAMM</name>
<organism evidence="1 2">
    <name type="scientific">Halomonas alkaliantarctica</name>
    <dbReference type="NCBI Taxonomy" id="232346"/>
    <lineage>
        <taxon>Bacteria</taxon>
        <taxon>Pseudomonadati</taxon>
        <taxon>Pseudomonadota</taxon>
        <taxon>Gammaproteobacteria</taxon>
        <taxon>Oceanospirillales</taxon>
        <taxon>Halomonadaceae</taxon>
        <taxon>Halomonas</taxon>
    </lineage>
</organism>
<protein>
    <submittedName>
        <fullName evidence="1">DUF899 family protein</fullName>
    </submittedName>
</protein>
<dbReference type="RefSeq" id="WP_280106897.1">
    <property type="nucleotide sequence ID" value="NZ_CP122961.1"/>
</dbReference>
<keyword evidence="2" id="KW-1185">Reference proteome</keyword>